<dbReference type="PANTHER" id="PTHR43081">
    <property type="entry name" value="ADENYLATE CYCLASE, TERMINAL-DIFFERENTIATION SPECIFIC-RELATED"/>
    <property type="match status" value="1"/>
</dbReference>
<evidence type="ECO:0000313" key="8">
    <source>
        <dbReference type="Proteomes" id="UP001204953"/>
    </source>
</evidence>
<dbReference type="SMART" id="SM00044">
    <property type="entry name" value="CYCc"/>
    <property type="match status" value="1"/>
</dbReference>
<reference evidence="7" key="1">
    <citation type="submission" date="2022-06" db="EMBL/GenBank/DDBJ databases">
        <title>New cyanobacteria of genus Symplocastrum in benthos of Lake Baikal.</title>
        <authorList>
            <person name="Sorokovikova E."/>
            <person name="Tikhonova I."/>
            <person name="Krasnopeev A."/>
            <person name="Evseev P."/>
            <person name="Gladkikh A."/>
            <person name="Belykh O."/>
        </authorList>
    </citation>
    <scope>NUCLEOTIDE SEQUENCE</scope>
    <source>
        <strain evidence="7">BBK-W-15</strain>
    </source>
</reference>
<evidence type="ECO:0000256" key="1">
    <source>
        <dbReference type="ARBA" id="ARBA00005381"/>
    </source>
</evidence>
<evidence type="ECO:0000259" key="6">
    <source>
        <dbReference type="PROSITE" id="PS50125"/>
    </source>
</evidence>
<dbReference type="CDD" id="cd07302">
    <property type="entry name" value="CHD"/>
    <property type="match status" value="1"/>
</dbReference>
<name>A0AAE3GNB7_9CYAN</name>
<dbReference type="InterPro" id="IPR019734">
    <property type="entry name" value="TPR_rpt"/>
</dbReference>
<comment type="similarity">
    <text evidence="1">Belongs to the adenylyl cyclase class-3 family.</text>
</comment>
<dbReference type="NCBIfam" id="TIGR00229">
    <property type="entry name" value="sensory_box"/>
    <property type="match status" value="1"/>
</dbReference>
<dbReference type="InterPro" id="IPR029787">
    <property type="entry name" value="Nucleotide_cyclase"/>
</dbReference>
<feature type="repeat" description="TPR" evidence="2">
    <location>
        <begin position="437"/>
        <end position="470"/>
    </location>
</feature>
<sequence length="489" mass="55543">MPLSFCRGIMLGNMLDQLPSREKLLREIVSLRQEVKLLKQEKADLEIVLETMTEHSDVVESHLQNQAEETIKESEKRLIQFLEAMPLGIIVLHVTGELYYANPIAQQLAGRKIVPKVKAEHLIDIYSIYRVGSNQLYPCEQLPIIRALQGETTRVDDIEIRHDNKTIPLEVRGTPIFDEKGNIVYAIAVFQDITERKKAEAESLRFTNELFELNQSLFRFVPRQFLQLLDKKSIIDVQLGDQAYKEMSVLFSDIRDFTTLSESITPSENFKFINSYLSCMEPAIIENNGFIDKYIGDEIMALFNGCADDGVKAGIAMLQQLSQYNQNRAKSGYVPIKIGIGINTGALMLGTIGGASRMDSTVISDTVNLASRLEELTKDYGVSLLISHHTFSQLKDANQYSFRLIDRLQVRGKSVAVSVYEIFDADLPEIREYKLITKTAFEKAILHYNLGDFAQAASLMKNCLNLNPKDSVARIYWTRCQSQMRVLYK</sequence>
<dbReference type="PROSITE" id="PS50112">
    <property type="entry name" value="PAS"/>
    <property type="match status" value="1"/>
</dbReference>
<dbReference type="EMBL" id="JAMZMM010000005">
    <property type="protein sequence ID" value="MCP2727047.1"/>
    <property type="molecule type" value="Genomic_DNA"/>
</dbReference>
<dbReference type="SUPFAM" id="SSF55073">
    <property type="entry name" value="Nucleotide cyclase"/>
    <property type="match status" value="1"/>
</dbReference>
<dbReference type="InterPro" id="IPR035965">
    <property type="entry name" value="PAS-like_dom_sf"/>
</dbReference>
<feature type="domain" description="Guanylate cyclase" evidence="6">
    <location>
        <begin position="248"/>
        <end position="374"/>
    </location>
</feature>
<gene>
    <name evidence="7" type="ORF">NJ959_00970</name>
</gene>
<dbReference type="Proteomes" id="UP001204953">
    <property type="component" value="Unassembled WGS sequence"/>
</dbReference>
<keyword evidence="3" id="KW-0175">Coiled coil</keyword>
<dbReference type="InterPro" id="IPR011990">
    <property type="entry name" value="TPR-like_helical_dom_sf"/>
</dbReference>
<dbReference type="PROSITE" id="PS50005">
    <property type="entry name" value="TPR"/>
    <property type="match status" value="1"/>
</dbReference>
<dbReference type="SUPFAM" id="SSF48452">
    <property type="entry name" value="TPR-like"/>
    <property type="match status" value="1"/>
</dbReference>
<dbReference type="SMART" id="SM00086">
    <property type="entry name" value="PAC"/>
    <property type="match status" value="1"/>
</dbReference>
<evidence type="ECO:0000313" key="7">
    <source>
        <dbReference type="EMBL" id="MCP2727047.1"/>
    </source>
</evidence>
<dbReference type="SUPFAM" id="SSF55785">
    <property type="entry name" value="PYP-like sensor domain (PAS domain)"/>
    <property type="match status" value="1"/>
</dbReference>
<dbReference type="PROSITE" id="PS50125">
    <property type="entry name" value="GUANYLATE_CYCLASE_2"/>
    <property type="match status" value="1"/>
</dbReference>
<dbReference type="InterPro" id="IPR001054">
    <property type="entry name" value="A/G_cyclase"/>
</dbReference>
<proteinExistence type="inferred from homology"/>
<keyword evidence="8" id="KW-1185">Reference proteome</keyword>
<evidence type="ECO:0000256" key="3">
    <source>
        <dbReference type="SAM" id="Coils"/>
    </source>
</evidence>
<dbReference type="GO" id="GO:0006171">
    <property type="term" value="P:cAMP biosynthetic process"/>
    <property type="evidence" value="ECO:0007669"/>
    <property type="project" value="TreeGrafter"/>
</dbReference>
<dbReference type="PROSITE" id="PS50113">
    <property type="entry name" value="PAC"/>
    <property type="match status" value="1"/>
</dbReference>
<dbReference type="CDD" id="cd00130">
    <property type="entry name" value="PAS"/>
    <property type="match status" value="1"/>
</dbReference>
<dbReference type="RefSeq" id="WP_254009865.1">
    <property type="nucleotide sequence ID" value="NZ_JAMZMM010000005.1"/>
</dbReference>
<accession>A0AAE3GNB7</accession>
<evidence type="ECO:0000259" key="5">
    <source>
        <dbReference type="PROSITE" id="PS50113"/>
    </source>
</evidence>
<dbReference type="GO" id="GO:0035556">
    <property type="term" value="P:intracellular signal transduction"/>
    <property type="evidence" value="ECO:0007669"/>
    <property type="project" value="InterPro"/>
</dbReference>
<dbReference type="Pfam" id="PF00211">
    <property type="entry name" value="Guanylate_cyc"/>
    <property type="match status" value="1"/>
</dbReference>
<dbReference type="InterPro" id="IPR000014">
    <property type="entry name" value="PAS"/>
</dbReference>
<feature type="coiled-coil region" evidence="3">
    <location>
        <begin position="21"/>
        <end position="84"/>
    </location>
</feature>
<feature type="domain" description="PAC" evidence="5">
    <location>
        <begin position="153"/>
        <end position="205"/>
    </location>
</feature>
<evidence type="ECO:0000259" key="4">
    <source>
        <dbReference type="PROSITE" id="PS50112"/>
    </source>
</evidence>
<organism evidence="7 8">
    <name type="scientific">Limnofasciculus baicalensis BBK-W-15</name>
    <dbReference type="NCBI Taxonomy" id="2699891"/>
    <lineage>
        <taxon>Bacteria</taxon>
        <taxon>Bacillati</taxon>
        <taxon>Cyanobacteriota</taxon>
        <taxon>Cyanophyceae</taxon>
        <taxon>Coleofasciculales</taxon>
        <taxon>Coleofasciculaceae</taxon>
        <taxon>Limnofasciculus</taxon>
        <taxon>Limnofasciculus baicalensis</taxon>
    </lineage>
</organism>
<dbReference type="PANTHER" id="PTHR43081:SF1">
    <property type="entry name" value="ADENYLATE CYCLASE, TERMINAL-DIFFERENTIATION SPECIFIC"/>
    <property type="match status" value="1"/>
</dbReference>
<dbReference type="InterPro" id="IPR050697">
    <property type="entry name" value="Adenylyl/Guanylyl_Cyclase_3/4"/>
</dbReference>
<dbReference type="Gene3D" id="3.30.450.20">
    <property type="entry name" value="PAS domain"/>
    <property type="match status" value="1"/>
</dbReference>
<dbReference type="GO" id="GO:0004016">
    <property type="term" value="F:adenylate cyclase activity"/>
    <property type="evidence" value="ECO:0007669"/>
    <property type="project" value="UniProtKB-ARBA"/>
</dbReference>
<dbReference type="Gene3D" id="3.30.70.1230">
    <property type="entry name" value="Nucleotide cyclase"/>
    <property type="match status" value="1"/>
</dbReference>
<evidence type="ECO:0000256" key="2">
    <source>
        <dbReference type="PROSITE-ProRule" id="PRU00339"/>
    </source>
</evidence>
<comment type="caution">
    <text evidence="7">The sequence shown here is derived from an EMBL/GenBank/DDBJ whole genome shotgun (WGS) entry which is preliminary data.</text>
</comment>
<feature type="domain" description="PAS" evidence="4">
    <location>
        <begin position="74"/>
        <end position="110"/>
    </location>
</feature>
<dbReference type="InterPro" id="IPR001610">
    <property type="entry name" value="PAC"/>
</dbReference>
<keyword evidence="2" id="KW-0802">TPR repeat</keyword>
<dbReference type="Pfam" id="PF13426">
    <property type="entry name" value="PAS_9"/>
    <property type="match status" value="1"/>
</dbReference>
<dbReference type="InterPro" id="IPR000700">
    <property type="entry name" value="PAS-assoc_C"/>
</dbReference>
<dbReference type="AlphaFoldDB" id="A0AAE3GNB7"/>
<protein>
    <submittedName>
        <fullName evidence="7">PAS domain S-box protein</fullName>
    </submittedName>
</protein>